<reference evidence="2" key="1">
    <citation type="submission" date="2017-04" db="EMBL/GenBank/DDBJ databases">
        <title>Unveiling RNA virosphere associated with marine microorganisms.</title>
        <authorList>
            <person name="Urayama S."/>
            <person name="Takaki Y."/>
            <person name="Nishi S."/>
            <person name="Yoshida Y."/>
            <person name="Deguchi S."/>
            <person name="Takai K."/>
            <person name="Nunoura T."/>
        </authorList>
    </citation>
    <scope>NUCLEOTIDE SEQUENCE</scope>
</reference>
<dbReference type="AlphaFoldDB" id="A0A2V0RLX1"/>
<protein>
    <recommendedName>
        <fullName evidence="3">VP2</fullName>
    </recommendedName>
</protein>
<organism evidence="2">
    <name type="scientific">viral metagenome</name>
    <dbReference type="NCBI Taxonomy" id="1070528"/>
    <lineage>
        <taxon>unclassified sequences</taxon>
        <taxon>metagenomes</taxon>
        <taxon>organismal metagenomes</taxon>
    </lineage>
</organism>
<proteinExistence type="predicted"/>
<evidence type="ECO:0008006" key="3">
    <source>
        <dbReference type="Google" id="ProtNLM"/>
    </source>
</evidence>
<sequence length="1181" mass="133023">MSDKKDETKPKAAQPLVQENQIEDLNKYVEEELGKVDVYGENMTIEKILSDAFYEPTYTSANFIAMMKFAGREDELPKSKESDESKKEEVGSGKDNSVPSGKEKEDKQPEVQNIDNALEVAVEHTAEILTGEGQTEPTKSTTDVIAVADEASQNQSVKILPALGRGGFSLETIGHLNFLKGGGDYVEFDHRKDSLLERNAFYVLNSFVPARKPTTEDLENTEYVPVSAHDLIYQPLAGQLGSLSLLPTKYYAVGNQDNPRRQAFHSDLGGNKVLMQTYERPADETRMPIQDRYVYPENARKNELSFKVFKYLHPSQEDLEYEFGDDLNKTYMGVLREDRLDQQRSNRIYETTRYNRVAFQRPSEERAITAVFLQMPPNPISQYIYKTSRNAGARHLMIANVERQLDMPSRMDGRLIQGFSLVNPTAAATFAKDYVLYLTSSAGGELRPKLDQVNQPDVSKETNALAALAYLCVIDHNLIEPVDMAHLLISLLAPFYDLMDAQIDDQVVEGLITIANKLTANPQDTRLPAIIKTIITRKYDRADNRNVKTKLEAIMRQVFTLRGLQLRRVGVDGPIRGYKDDTYSPFLPNLQDGQTISELIEGKIEVSATQHIGWQEAIISNVRGTGIINAFVEVLDLSRRDGKIGSVLNNSLMHSGSYALTSLAMFTSIMHSAADLELYPAAAAGHRSYEPNGITELDPYGALALLMCGVTVPYLTGENKDGLYDRFNNQYMDLELYTYSPRSSIKLPSNARFRLSLLLSILNEVVEHFRSIRKTVNGASINVFMLDKYPAKVKECAIKCISIYFTLTGDENKLIDLLFNDRERYLGVNSELTFPNLPQVFRDIDNGRFGNEDLPLKGSEGRLIGAAHLNVVGTIDAARAPPAANIADGLRQNMIAAKMSRGYTVNEFTAYRTDAQNRTFSQVRKIEEAVGKRVKTAYISLQTVHHRIDFINNNDTITSMFTMETVPTEDEVIDFTTLLNINYYDNFMQYNLIEIRDLVSNLRAAGLIQIDDRVKYVSIPLEETKYEIIERPELKHDQFDASSIVVNIKRSKFMSENKYTLSSNIPVFCQVTEKLHLLNVVNGRTVLDPRAFNLAFTPIIYVHVTCVTRALVGMELLKDNYLEGTRAAEALHKRSRNLYTEGLVRIRAGNGVVLSEMKPVTSRVKEEATVKDEFSTRLRVV</sequence>
<accession>A0A2V0RLX1</accession>
<evidence type="ECO:0000256" key="1">
    <source>
        <dbReference type="SAM" id="MobiDB-lite"/>
    </source>
</evidence>
<comment type="caution">
    <text evidence="2">The sequence shown here is derived from an EMBL/GenBank/DDBJ whole genome shotgun (WGS) entry which is preliminary data.</text>
</comment>
<feature type="region of interest" description="Disordered" evidence="1">
    <location>
        <begin position="74"/>
        <end position="111"/>
    </location>
</feature>
<evidence type="ECO:0000313" key="2">
    <source>
        <dbReference type="EMBL" id="GBH22842.1"/>
    </source>
</evidence>
<feature type="compositionally biased region" description="Basic and acidic residues" evidence="1">
    <location>
        <begin position="74"/>
        <end position="92"/>
    </location>
</feature>
<dbReference type="EMBL" id="BDQE01000123">
    <property type="protein sequence ID" value="GBH22842.1"/>
    <property type="molecule type" value="Genomic_RNA"/>
</dbReference>
<name>A0A2V0RLX1_9ZZZZ</name>
<feature type="region of interest" description="Disordered" evidence="1">
    <location>
        <begin position="1"/>
        <end position="22"/>
    </location>
</feature>
<feature type="compositionally biased region" description="Basic and acidic residues" evidence="1">
    <location>
        <begin position="1"/>
        <end position="10"/>
    </location>
</feature>